<dbReference type="InterPro" id="IPR012657">
    <property type="entry name" value="23S_rRNA-intervening_sequence"/>
</dbReference>
<dbReference type="CDD" id="cd16377">
    <property type="entry name" value="23S_rRNA_IVP_like"/>
    <property type="match status" value="1"/>
</dbReference>
<gene>
    <name evidence="1" type="ORF">V8G58_01510</name>
</gene>
<name>A0ABW7MV79_9FLAO</name>
<proteinExistence type="predicted"/>
<dbReference type="PANTHER" id="PTHR38471:SF2">
    <property type="entry name" value="FOUR HELIX BUNDLE PROTEIN"/>
    <property type="match status" value="1"/>
</dbReference>
<evidence type="ECO:0000313" key="1">
    <source>
        <dbReference type="EMBL" id="MFH6770594.1"/>
    </source>
</evidence>
<dbReference type="RefSeq" id="WP_344738934.1">
    <property type="nucleotide sequence ID" value="NZ_BAABAY010000001.1"/>
</dbReference>
<dbReference type="Gene3D" id="1.20.1440.60">
    <property type="entry name" value="23S rRNA-intervening sequence"/>
    <property type="match status" value="1"/>
</dbReference>
<dbReference type="EMBL" id="JBAWKB010000001">
    <property type="protein sequence ID" value="MFH6770594.1"/>
    <property type="molecule type" value="Genomic_DNA"/>
</dbReference>
<dbReference type="PANTHER" id="PTHR38471">
    <property type="entry name" value="FOUR HELIX BUNDLE PROTEIN"/>
    <property type="match status" value="1"/>
</dbReference>
<evidence type="ECO:0000313" key="2">
    <source>
        <dbReference type="Proteomes" id="UP001610100"/>
    </source>
</evidence>
<dbReference type="Pfam" id="PF05635">
    <property type="entry name" value="23S_rRNA_IVP"/>
    <property type="match status" value="1"/>
</dbReference>
<reference evidence="1 2" key="1">
    <citation type="submission" date="2024-02" db="EMBL/GenBank/DDBJ databases">
        <title>A Gaetbulibacter species isolated from tidal flats and genomic insights of their niches.</title>
        <authorList>
            <person name="Ye Y."/>
        </authorList>
    </citation>
    <scope>NUCLEOTIDE SEQUENCE [LARGE SCALE GENOMIC DNA]</scope>
    <source>
        <strain evidence="1 2">KYW382</strain>
    </source>
</reference>
<dbReference type="Proteomes" id="UP001610100">
    <property type="component" value="Unassembled WGS sequence"/>
</dbReference>
<dbReference type="NCBIfam" id="NF008911">
    <property type="entry name" value="PRK12275.1-2"/>
    <property type="match status" value="1"/>
</dbReference>
<sequence>MEKLKSHQDLRVWQEAMDLVTKVYELTKDYPKDELYGLTSQIRRSAVSIPSNIAEGAGRNGQKELIRFLYIAMGSLSELETQLEISKRLHYISDSEPLNKQIYFIRKMLSKLIKSF</sequence>
<protein>
    <submittedName>
        <fullName evidence="1">Four helix bundle protein</fullName>
    </submittedName>
</protein>
<comment type="caution">
    <text evidence="1">The sequence shown here is derived from an EMBL/GenBank/DDBJ whole genome shotgun (WGS) entry which is preliminary data.</text>
</comment>
<dbReference type="SUPFAM" id="SSF158446">
    <property type="entry name" value="IVS-encoded protein-like"/>
    <property type="match status" value="1"/>
</dbReference>
<organism evidence="1 2">
    <name type="scientific">Gaetbulibacter aestuarii</name>
    <dbReference type="NCBI Taxonomy" id="1502358"/>
    <lineage>
        <taxon>Bacteria</taxon>
        <taxon>Pseudomonadati</taxon>
        <taxon>Bacteroidota</taxon>
        <taxon>Flavobacteriia</taxon>
        <taxon>Flavobacteriales</taxon>
        <taxon>Flavobacteriaceae</taxon>
        <taxon>Gaetbulibacter</taxon>
    </lineage>
</organism>
<accession>A0ABW7MV79</accession>
<dbReference type="InterPro" id="IPR036583">
    <property type="entry name" value="23S_rRNA_IVS_sf"/>
</dbReference>
<dbReference type="NCBIfam" id="TIGR02436">
    <property type="entry name" value="four helix bundle protein"/>
    <property type="match status" value="1"/>
</dbReference>
<keyword evidence="2" id="KW-1185">Reference proteome</keyword>